<dbReference type="InterPro" id="IPR009057">
    <property type="entry name" value="Homeodomain-like_sf"/>
</dbReference>
<feature type="domain" description="Integrase catalytic" evidence="1">
    <location>
        <begin position="150"/>
        <end position="324"/>
    </location>
</feature>
<dbReference type="PROSITE" id="PS50994">
    <property type="entry name" value="INTEGRASE"/>
    <property type="match status" value="1"/>
</dbReference>
<dbReference type="PANTHER" id="PTHR35004:SF7">
    <property type="entry name" value="INTEGRASE PROTEIN"/>
    <property type="match status" value="1"/>
</dbReference>
<dbReference type="SUPFAM" id="SSF53098">
    <property type="entry name" value="Ribonuclease H-like"/>
    <property type="match status" value="1"/>
</dbReference>
<dbReference type="InterPro" id="IPR001584">
    <property type="entry name" value="Integrase_cat-core"/>
</dbReference>
<sequence length="350" mass="39492">MLHRNAPLSPEGRLRLVQRCQHRPIAHVAAEMGISRACASKWVNRYRRHGELGLLDRSSTLRRQPTATGSDVVARIEALRRAEKWSASRIAFEFQAEGISLSRRTVSRHLLALGLNRRRFIDPNGDTNREPRKITARRPGHMVHTDVKKVGRIPDGGGWRVHGRGSHQAKTVERRKNKGARGGYVYLHSAVDGFSRLAYTEALPDEKAATAIGFLHRARAWFAAHGISHIERIVTDNGACYRADAFARAVLGARHQRITPYTPRHNGKVERYNRIIAEEFLYARSWLSEEQRRDALGVWNIHYNYHRPHGAAGGQPPAWRLRAGVTNVLASYSLSVGSSTVSRHERSTSR</sequence>
<dbReference type="SUPFAM" id="SSF46689">
    <property type="entry name" value="Homeodomain-like"/>
    <property type="match status" value="1"/>
</dbReference>
<proteinExistence type="predicted"/>
<dbReference type="InterPro" id="IPR012337">
    <property type="entry name" value="RNaseH-like_sf"/>
</dbReference>
<dbReference type="RefSeq" id="WP_344589541.1">
    <property type="nucleotide sequence ID" value="NZ_BAAARW010000011.1"/>
</dbReference>
<dbReference type="Pfam" id="PF13565">
    <property type="entry name" value="HTH_32"/>
    <property type="match status" value="1"/>
</dbReference>
<comment type="caution">
    <text evidence="2">The sequence shown here is derived from an EMBL/GenBank/DDBJ whole genome shotgun (WGS) entry which is preliminary data.</text>
</comment>
<evidence type="ECO:0000313" key="3">
    <source>
        <dbReference type="Proteomes" id="UP001501231"/>
    </source>
</evidence>
<keyword evidence="3" id="KW-1185">Reference proteome</keyword>
<dbReference type="PANTHER" id="PTHR35004">
    <property type="entry name" value="TRANSPOSASE RV3428C-RELATED"/>
    <property type="match status" value="1"/>
</dbReference>
<evidence type="ECO:0000259" key="1">
    <source>
        <dbReference type="PROSITE" id="PS50994"/>
    </source>
</evidence>
<evidence type="ECO:0000313" key="2">
    <source>
        <dbReference type="EMBL" id="GAA2417409.1"/>
    </source>
</evidence>
<protein>
    <submittedName>
        <fullName evidence="2">IS481 family transposase</fullName>
    </submittedName>
</protein>
<name>A0ABP5W1N7_9ACTN</name>
<reference evidence="3" key="1">
    <citation type="journal article" date="2019" name="Int. J. Syst. Evol. Microbiol.">
        <title>The Global Catalogue of Microorganisms (GCM) 10K type strain sequencing project: providing services to taxonomists for standard genome sequencing and annotation.</title>
        <authorList>
            <consortium name="The Broad Institute Genomics Platform"/>
            <consortium name="The Broad Institute Genome Sequencing Center for Infectious Disease"/>
            <person name="Wu L."/>
            <person name="Ma J."/>
        </authorList>
    </citation>
    <scope>NUCLEOTIDE SEQUENCE [LARGE SCALE GENOMIC DNA]</scope>
    <source>
        <strain evidence="3">JCM 3325</strain>
    </source>
</reference>
<dbReference type="NCBIfam" id="NF033577">
    <property type="entry name" value="transpos_IS481"/>
    <property type="match status" value="1"/>
</dbReference>
<organism evidence="2 3">
    <name type="scientific">Actinomadura vinacea</name>
    <dbReference type="NCBI Taxonomy" id="115336"/>
    <lineage>
        <taxon>Bacteria</taxon>
        <taxon>Bacillati</taxon>
        <taxon>Actinomycetota</taxon>
        <taxon>Actinomycetes</taxon>
        <taxon>Streptosporangiales</taxon>
        <taxon>Thermomonosporaceae</taxon>
        <taxon>Actinomadura</taxon>
    </lineage>
</organism>
<dbReference type="Gene3D" id="3.30.420.10">
    <property type="entry name" value="Ribonuclease H-like superfamily/Ribonuclease H"/>
    <property type="match status" value="1"/>
</dbReference>
<gene>
    <name evidence="2" type="ORF">GCM10010191_30020</name>
</gene>
<dbReference type="Proteomes" id="UP001501231">
    <property type="component" value="Unassembled WGS sequence"/>
</dbReference>
<dbReference type="Pfam" id="PF13683">
    <property type="entry name" value="rve_3"/>
    <property type="match status" value="1"/>
</dbReference>
<dbReference type="InterPro" id="IPR047656">
    <property type="entry name" value="IS481-like_transpos"/>
</dbReference>
<dbReference type="EMBL" id="BAAARW010000011">
    <property type="protein sequence ID" value="GAA2417409.1"/>
    <property type="molecule type" value="Genomic_DNA"/>
</dbReference>
<accession>A0ABP5W1N7</accession>
<dbReference type="InterPro" id="IPR036397">
    <property type="entry name" value="RNaseH_sf"/>
</dbReference>